<accession>A0A8I5MVM1</accession>
<dbReference type="Ensembl" id="ENSPANT00000065063.1">
    <property type="protein sequence ID" value="ENSPANP00000048897.1"/>
    <property type="gene ID" value="ENSPANG00000049230.1"/>
</dbReference>
<dbReference type="PANTHER" id="PTHR46254">
    <property type="entry name" value="PROTEIN GVQW1-RELATED"/>
    <property type="match status" value="1"/>
</dbReference>
<dbReference type="Proteomes" id="UP000028761">
    <property type="component" value="Chromosome 4"/>
</dbReference>
<keyword evidence="2" id="KW-1185">Reference proteome</keyword>
<proteinExistence type="predicted"/>
<organism evidence="1 2">
    <name type="scientific">Papio anubis</name>
    <name type="common">Olive baboon</name>
    <dbReference type="NCBI Taxonomy" id="9555"/>
    <lineage>
        <taxon>Eukaryota</taxon>
        <taxon>Metazoa</taxon>
        <taxon>Chordata</taxon>
        <taxon>Craniata</taxon>
        <taxon>Vertebrata</taxon>
        <taxon>Euteleostomi</taxon>
        <taxon>Mammalia</taxon>
        <taxon>Eutheria</taxon>
        <taxon>Euarchontoglires</taxon>
        <taxon>Primates</taxon>
        <taxon>Haplorrhini</taxon>
        <taxon>Catarrhini</taxon>
        <taxon>Cercopithecidae</taxon>
        <taxon>Cercopithecinae</taxon>
        <taxon>Papio</taxon>
    </lineage>
</organism>
<dbReference type="PANTHER" id="PTHR46254:SF11">
    <property type="entry name" value="SECRETED PROTEIN"/>
    <property type="match status" value="1"/>
</dbReference>
<name>A0A8I5MVM1_PAPAN</name>
<reference evidence="1" key="2">
    <citation type="submission" date="2025-08" db="UniProtKB">
        <authorList>
            <consortium name="Ensembl"/>
        </authorList>
    </citation>
    <scope>IDENTIFICATION</scope>
</reference>
<evidence type="ECO:0000313" key="1">
    <source>
        <dbReference type="Ensembl" id="ENSPANP00000048897.1"/>
    </source>
</evidence>
<sequence length="167" mass="18919">MWLEEINKSYYSMFININNLWITMFSCSNVFSESKNEAASTKWLILPSLPTLEGPLHGDLSSQASAGRRGQRQDTVAHFSLSLHCPLSTAALPGRGPDPSRTYAGVQWRDLCSLQPLPLRLKRFFCLSLLSSWDYRRTPPHLANFCIFGRDGVSPCWPGWSRTPDLR</sequence>
<protein>
    <submittedName>
        <fullName evidence="1">Uncharacterized protein</fullName>
    </submittedName>
</protein>
<evidence type="ECO:0000313" key="2">
    <source>
        <dbReference type="Proteomes" id="UP000028761"/>
    </source>
</evidence>
<reference evidence="1 2" key="1">
    <citation type="submission" date="2012-03" db="EMBL/GenBank/DDBJ databases">
        <title>Whole Genome Assembly of Papio anubis.</title>
        <authorList>
            <person name="Liu Y.L."/>
            <person name="Abraham K.A."/>
            <person name="Akbar H.A."/>
            <person name="Ali S.A."/>
            <person name="Anosike U.A."/>
            <person name="Aqrawi P.A."/>
            <person name="Arias F.A."/>
            <person name="Attaway T.A."/>
            <person name="Awwad R.A."/>
            <person name="Babu C.B."/>
            <person name="Bandaranaike D.B."/>
            <person name="Battles P.B."/>
            <person name="Bell A.B."/>
            <person name="Beltran B.B."/>
            <person name="Berhane-Mersha D.B."/>
            <person name="Bess C.B."/>
            <person name="Bickham C.B."/>
            <person name="Bolden T.B."/>
            <person name="Carter K.C."/>
            <person name="Chau D.C."/>
            <person name="Chavez A.C."/>
            <person name="Clerc-Blankenburg K.C."/>
            <person name="Coyle M.C."/>
            <person name="Dao M.D."/>
            <person name="Davila M.L.D."/>
            <person name="Davy-Carroll L.D."/>
            <person name="Denson S.D."/>
            <person name="Dinh H.D."/>
            <person name="Fernandez S.F."/>
            <person name="Fernando P.F."/>
            <person name="Forbes L.F."/>
            <person name="Francis C.F."/>
            <person name="Francisco L.F."/>
            <person name="Fu Q.F."/>
            <person name="Garcia-Iii R.G."/>
            <person name="Garrett T.G."/>
            <person name="Gross S.G."/>
            <person name="Gubbala S.G."/>
            <person name="Hirani K.H."/>
            <person name="Hogues M.H."/>
            <person name="Hollins B.H."/>
            <person name="Jackson L.J."/>
            <person name="Javaid M.J."/>
            <person name="Jhangiani S.J."/>
            <person name="Johnson A.J."/>
            <person name="Johnson B.J."/>
            <person name="Jones J.J."/>
            <person name="Joshi V.J."/>
            <person name="Kalu J.K."/>
            <person name="Khan N.K."/>
            <person name="Korchina V.K."/>
            <person name="Kovar C.K."/>
            <person name="Lago L.L."/>
            <person name="Lara F.L."/>
            <person name="Le T.-K.L."/>
            <person name="Lee S.L."/>
            <person name="Legall-Iii F.L."/>
            <person name="Lemon S.L."/>
            <person name="Liu J.L."/>
            <person name="Liu Y.-S.L."/>
            <person name="Liyanage D.L."/>
            <person name="Lopez J.L."/>
            <person name="Lorensuhewa L.L."/>
            <person name="Mata R.M."/>
            <person name="Mathew T.M."/>
            <person name="Mercado C.M."/>
            <person name="Mercado I.M."/>
            <person name="Morales K.M."/>
            <person name="Morgan M.M."/>
            <person name="Munidasa M.M."/>
            <person name="Ngo D.N."/>
            <person name="Nguyen L.N."/>
            <person name="Nguyen T.N."/>
            <person name="Nguyen N.N."/>
            <person name="Obregon M.O."/>
            <person name="Okwuonu G.O."/>
            <person name="Ongeri F.O."/>
            <person name="Onwere C.O."/>
            <person name="Osifeso I.O."/>
            <person name="Parra A.P."/>
            <person name="Patil S.P."/>
            <person name="Perez A.P."/>
            <person name="Perez Y.P."/>
            <person name="Pham C.P."/>
            <person name="Pu L.-L.P."/>
            <person name="Puazo M.P."/>
            <person name="Quiroz J.Q."/>
            <person name="Rouhana J.R."/>
            <person name="Ruiz M.R."/>
            <person name="Ruiz S.-J.R."/>
            <person name="Saada N.S."/>
            <person name="Santibanez J.S."/>
            <person name="Scheel M.S."/>
            <person name="Schneider B.S."/>
            <person name="Simmons D.S."/>
            <person name="Sisson I.S."/>
            <person name="Tang L.-Y.T."/>
            <person name="Thornton R.T."/>
            <person name="Tisius J.T."/>
            <person name="Toledanes G.T."/>
            <person name="Trejos Z.T."/>
            <person name="Usmani K.U."/>
            <person name="Varghese R.V."/>
            <person name="Vattathil S.V."/>
            <person name="Vee V.V."/>
            <person name="Walker D.W."/>
            <person name="Weissenberger G.W."/>
            <person name="White C.W."/>
            <person name="Williams A.W."/>
            <person name="Woodworth J.W."/>
            <person name="Wright R.W."/>
            <person name="Zhu Y.Z."/>
            <person name="Han Y.H."/>
            <person name="Newsham I.N."/>
            <person name="Nazareth L.N."/>
            <person name="Worley K.W."/>
            <person name="Muzny D.M."/>
            <person name="Rogers J.R."/>
            <person name="Gibbs R.G."/>
        </authorList>
    </citation>
    <scope>NUCLEOTIDE SEQUENCE [LARGE SCALE GENOMIC DNA]</scope>
</reference>
<dbReference type="AlphaFoldDB" id="A0A8I5MVM1"/>
<dbReference type="GeneTree" id="ENSGT00940000161627"/>
<reference evidence="1" key="3">
    <citation type="submission" date="2025-09" db="UniProtKB">
        <authorList>
            <consortium name="Ensembl"/>
        </authorList>
    </citation>
    <scope>IDENTIFICATION</scope>
</reference>